<evidence type="ECO:0000313" key="2">
    <source>
        <dbReference type="Proteomes" id="UP000887566"/>
    </source>
</evidence>
<dbReference type="Gene3D" id="3.10.310.50">
    <property type="match status" value="1"/>
</dbReference>
<proteinExistence type="predicted"/>
<keyword evidence="1" id="KW-0472">Membrane</keyword>
<evidence type="ECO:0000256" key="1">
    <source>
        <dbReference type="SAM" id="Phobius"/>
    </source>
</evidence>
<accession>A0A914UJV9</accession>
<dbReference type="WBParaSite" id="PSAMB.scaffold1068size36414.g10751.t1">
    <property type="protein sequence ID" value="PSAMB.scaffold1068size36414.g10751.t1"/>
    <property type="gene ID" value="PSAMB.scaffold1068size36414.g10751"/>
</dbReference>
<sequence length="317" mass="35063">MLLLAALLHVAVGELTGWTGSSFPDVRGPSVDQCGDHIPGDTGYLPYVCDPDKVLNRSEIARINQRLHKLATGTPCHCQRRSQCMTDDTKGDAFYLGFVVSVAIVKRLQMTIHTPSEQHLTERAAAFSRTLQGRWALGDCGNSAIIFVWQQYKKIYISTARVTSRYLTDKEKAVILAQVKDFLNKDNWGSAIIHILDNVQNELLGEPEGRVDTGTLSLIIAVGVAVLLVTVITCCVCAFRCCGNLRPPPDARSRVSKAVHRVDSLRAEVVRRGSQLRRSFSRSPKFAHHPAPTTAAMDENQTRVLLGYYRDADTTMV</sequence>
<dbReference type="AlphaFoldDB" id="A0A914UJV9"/>
<protein>
    <submittedName>
        <fullName evidence="3">Uncharacterized protein</fullName>
    </submittedName>
</protein>
<dbReference type="PANTHER" id="PTHR33748">
    <property type="entry name" value="PROTEIN CBG04600"/>
    <property type="match status" value="1"/>
</dbReference>
<keyword evidence="2" id="KW-1185">Reference proteome</keyword>
<dbReference type="PANTHER" id="PTHR33748:SF4">
    <property type="entry name" value="MOLO-1"/>
    <property type="match status" value="1"/>
</dbReference>
<keyword evidence="1" id="KW-0812">Transmembrane</keyword>
<keyword evidence="1" id="KW-1133">Transmembrane helix</keyword>
<dbReference type="Pfam" id="PF17175">
    <property type="entry name" value="MOLO1"/>
    <property type="match status" value="1"/>
</dbReference>
<evidence type="ECO:0000313" key="3">
    <source>
        <dbReference type="WBParaSite" id="PSAMB.scaffold1068size36414.g10751.t1"/>
    </source>
</evidence>
<dbReference type="GO" id="GO:0005892">
    <property type="term" value="C:acetylcholine-gated channel complex"/>
    <property type="evidence" value="ECO:0007669"/>
    <property type="project" value="InterPro"/>
</dbReference>
<reference evidence="3" key="1">
    <citation type="submission" date="2022-11" db="UniProtKB">
        <authorList>
            <consortium name="WormBaseParasite"/>
        </authorList>
    </citation>
    <scope>IDENTIFICATION</scope>
</reference>
<name>A0A914UJV9_9BILA</name>
<dbReference type="Proteomes" id="UP000887566">
    <property type="component" value="Unplaced"/>
</dbReference>
<dbReference type="InterPro" id="IPR033438">
    <property type="entry name" value="MOLO1"/>
</dbReference>
<organism evidence="2 3">
    <name type="scientific">Plectus sambesii</name>
    <dbReference type="NCBI Taxonomy" id="2011161"/>
    <lineage>
        <taxon>Eukaryota</taxon>
        <taxon>Metazoa</taxon>
        <taxon>Ecdysozoa</taxon>
        <taxon>Nematoda</taxon>
        <taxon>Chromadorea</taxon>
        <taxon>Plectida</taxon>
        <taxon>Plectina</taxon>
        <taxon>Plectoidea</taxon>
        <taxon>Plectidae</taxon>
        <taxon>Plectus</taxon>
    </lineage>
</organism>
<feature type="transmembrane region" description="Helical" evidence="1">
    <location>
        <begin position="216"/>
        <end position="239"/>
    </location>
</feature>